<dbReference type="Pfam" id="PF05343">
    <property type="entry name" value="Peptidase_M42"/>
    <property type="match status" value="1"/>
</dbReference>
<dbReference type="InterPro" id="IPR008007">
    <property type="entry name" value="Peptidase_M42"/>
</dbReference>
<evidence type="ECO:0000256" key="2">
    <source>
        <dbReference type="ARBA" id="ARBA00022801"/>
    </source>
</evidence>
<keyword evidence="2" id="KW-0378">Hydrolase</keyword>
<organism evidence="3">
    <name type="scientific">uncultured Gemmatimonadaceae bacterium</name>
    <dbReference type="NCBI Taxonomy" id="246130"/>
    <lineage>
        <taxon>Bacteria</taxon>
        <taxon>Pseudomonadati</taxon>
        <taxon>Gemmatimonadota</taxon>
        <taxon>Gemmatimonadia</taxon>
        <taxon>Gemmatimonadales</taxon>
        <taxon>Gemmatimonadaceae</taxon>
        <taxon>environmental samples</taxon>
    </lineage>
</organism>
<dbReference type="PANTHER" id="PTHR32481">
    <property type="entry name" value="AMINOPEPTIDASE"/>
    <property type="match status" value="1"/>
</dbReference>
<evidence type="ECO:0008006" key="4">
    <source>
        <dbReference type="Google" id="ProtNLM"/>
    </source>
</evidence>
<dbReference type="AlphaFoldDB" id="A0A6J4L1Z7"/>
<sequence>DARGRAAASLPGVFAVRDSASARAPRAVTAWFGLDSAGLAARGVRAGQGVTAYKRAQRLGATRFTGRALDDRAGSLALLRALAAVDTARLDHAVVFAWAVHEEGGLLGSRALARRFGAGVRRAYAVDTFVSSDTPLELPTFAHVPLGGGPVLRALDDGTVSSRGERDRVTRAARAAGVPLQVGTTHGSTDATSFARWGAVGAGLSWPGRYSHSPAEVLDLRDLAALGRLIVAVVSAPAR</sequence>
<name>A0A6J4L1Z7_9BACT</name>
<proteinExistence type="predicted"/>
<keyword evidence="1" id="KW-0479">Metal-binding</keyword>
<reference evidence="3" key="1">
    <citation type="submission" date="2020-02" db="EMBL/GenBank/DDBJ databases">
        <authorList>
            <person name="Meier V. D."/>
        </authorList>
    </citation>
    <scope>NUCLEOTIDE SEQUENCE</scope>
    <source>
        <strain evidence="3">AVDCRST_MAG11</strain>
    </source>
</reference>
<gene>
    <name evidence="3" type="ORF">AVDCRST_MAG11-1839</name>
</gene>
<dbReference type="PANTHER" id="PTHR32481:SF0">
    <property type="entry name" value="AMINOPEPTIDASE YPDE-RELATED"/>
    <property type="match status" value="1"/>
</dbReference>
<feature type="non-terminal residue" evidence="3">
    <location>
        <position position="1"/>
    </location>
</feature>
<protein>
    <recommendedName>
        <fullName evidence="4">M20/M25/M40 family metallo-hydrolase</fullName>
    </recommendedName>
</protein>
<dbReference type="InterPro" id="IPR051464">
    <property type="entry name" value="Peptidase_M42_aminopept"/>
</dbReference>
<evidence type="ECO:0000256" key="1">
    <source>
        <dbReference type="ARBA" id="ARBA00022723"/>
    </source>
</evidence>
<dbReference type="GO" id="GO:0016787">
    <property type="term" value="F:hydrolase activity"/>
    <property type="evidence" value="ECO:0007669"/>
    <property type="project" value="UniProtKB-KW"/>
</dbReference>
<dbReference type="EMBL" id="CADCTU010000420">
    <property type="protein sequence ID" value="CAA9317263.1"/>
    <property type="molecule type" value="Genomic_DNA"/>
</dbReference>
<dbReference type="Gene3D" id="3.40.630.10">
    <property type="entry name" value="Zn peptidases"/>
    <property type="match status" value="1"/>
</dbReference>
<dbReference type="SUPFAM" id="SSF53187">
    <property type="entry name" value="Zn-dependent exopeptidases"/>
    <property type="match status" value="1"/>
</dbReference>
<accession>A0A6J4L1Z7</accession>
<dbReference type="GO" id="GO:0046872">
    <property type="term" value="F:metal ion binding"/>
    <property type="evidence" value="ECO:0007669"/>
    <property type="project" value="UniProtKB-KW"/>
</dbReference>
<evidence type="ECO:0000313" key="3">
    <source>
        <dbReference type="EMBL" id="CAA9317263.1"/>
    </source>
</evidence>